<dbReference type="OrthoDB" id="443634at2759"/>
<dbReference type="Proteomes" id="UP000184188">
    <property type="component" value="Unassembled WGS sequence"/>
</dbReference>
<evidence type="ECO:0000256" key="6">
    <source>
        <dbReference type="ARBA" id="ARBA00022692"/>
    </source>
</evidence>
<dbReference type="InterPro" id="IPR036278">
    <property type="entry name" value="Sialidase_sf"/>
</dbReference>
<comment type="function">
    <text evidence="15">Functions as a sorting receptor in the Golgi compartment required for the intracellular sorting and delivery of soluble vacuolar proteins, like carboxypeptidase Y (CPY) and proteinase A. Executes multiple rounds of sorting by cycling between the late Golgi and a prevacuolar endosome-like compartment.</text>
</comment>
<name>A0A1L9S950_9EURO</name>
<feature type="chain" id="PRO_5012566917" description="Vacuolar protein sorting/targeting protein 10" evidence="21">
    <location>
        <begin position="24"/>
        <end position="1503"/>
    </location>
</feature>
<evidence type="ECO:0000256" key="17">
    <source>
        <dbReference type="ARBA" id="ARBA00031354"/>
    </source>
</evidence>
<dbReference type="PANTHER" id="PTHR12106">
    <property type="entry name" value="SORTILIN RELATED"/>
    <property type="match status" value="1"/>
</dbReference>
<evidence type="ECO:0000256" key="15">
    <source>
        <dbReference type="ARBA" id="ARBA00025569"/>
    </source>
</evidence>
<evidence type="ECO:0000256" key="20">
    <source>
        <dbReference type="SAM" id="Phobius"/>
    </source>
</evidence>
<dbReference type="GeneID" id="34613862"/>
<evidence type="ECO:0000313" key="24">
    <source>
        <dbReference type="Proteomes" id="UP000184188"/>
    </source>
</evidence>
<dbReference type="Gene3D" id="2.10.70.80">
    <property type="match status" value="2"/>
</dbReference>
<accession>A0A1L9S950</accession>
<keyword evidence="11" id="KW-0333">Golgi apparatus</keyword>
<sequence length="1503" mass="167415">MIPRWLLLISVLLLALLSQPGAAKKSGGPRITETKLDHDPNNLFYFEDSDNVLYIESITRHVRCSFDAGETWAVVKTPDGGDNIKAFNLWQHPYDRNKAYILGEAGTHWITTDQAKTWTSFKIDMIPSMIHLPMSFHGWDSSKVIIQGEQCAGFHCKETSYYTVDDFKTVAPLRDGIFACSWAVGSPEFAKDLGVAAEIGNRVLCIVPGLKPLFGGGSRLVYSDSFFGKDGDEDGVEVKLQAGRPVSGILNTAAVKKFLLVAARSQGTDELALYVSDDARVWHRAEFGNHRLEEDAYTILESTNYSIQVDVLTTGRDKGMGVLFTSNSNGTYFTRNIEHTNRNPMGLVDFEKIANIQGIVLVNAVDNWEAVEKDSREPKKVVSRISFDDGRTFQPLTMGDKKLNLHSVTAFANVGRVFSSPAPGLVMGVGNTGSHLEDYLKGDLFVSDDAGVTWRKALDGSHKYEFGDQGAVIIAVEDDGKTDKIRYSIDHGKEWETAELPQKIYPRLLTTTPDSTSLKFLLVGSTSNDNSQDTVSIYSIDFNGLHERKCEKDDFEKWPARLDEKGEPDCLMGHKQYYRRRKANADCFIDEEFKNPDPIFEPCKCTADDFECDYNFVRSEDRKSCVPAVALAAPEGQCRNPDDTYMGPSGWRLIPGNACQRDGGEKLDDNVKRPCGDTTGGGQPSADGPVSTSKQFFDSASTYDEYYYLERQASSSGTDETILMRTRNDELYVSHDHGETWQQPVKGEKIVQVIPHPYYSDGAFFLTDGKKGYWTVDRVQSPLKSFETPALPNQEQLPVLIFHPKYKDWLIWTGAVDCNTAQCHSNAWISKNRGESWELLLRYVRKCEFVYREDRVDSADLVFCEQFENENQKNPLQLLSSKSWFTESDVHFKDVIDFASMAEFIVVAARDKDNRESLKASTSVDGSVFAAAEFPANLQVPVQKAYTVLDSSTHAVFLHVTVNNAANTAYGSLVKSNSNGTSYVLSLNGVNRNDLGYVDFEKMQGLEGVAVVNTVGNLVAIESGKANQKKLKTMITHNDGAQWALLPPPAKDANNKNFGCSVKDNKPTDKCALHLHGYTERRDPRDTYSSGSAIGLMMGVGNVGEYLSANMDDADTFLTRDGGITWKAVKKGRYMWEYGDAGSVIVIVPDSTPTKSLFYSTNEGDSWTEFQFSDVQMEITDISTLPSDTSKKFLLWGREVDSDRSNKLSTVSLDFSGLRDKSCQLNEDLGENEDYYLWKPRHPLQDNNCLFGHIEQYHRRKPTAECWNDWREPHVHSIGMNCTCTRADYECDYNYEPQSDGSCALVPGLPKPNAMAVCKSNPDQIEYWEPTGYRRIPLTTCQGGLALDRIVSRPCPDHEQEYEEKHGISGVGLFFAIVIPVAVAGAVGYWAYTRWDGKFGQIRLGENVGVATGGLLSRDSPFVAVPVVIIAGVVAVAQALPLLVVSLWRSASGYLHIGRDRGYARPYASRRSFAARRGDYTSVVDDEDELLGADDLEDDEDEV</sequence>
<keyword evidence="8" id="KW-0677">Repeat</keyword>
<protein>
    <recommendedName>
        <fullName evidence="4">Vacuolar protein sorting/targeting protein 10</fullName>
    </recommendedName>
    <alternativeName>
        <fullName evidence="17">Carboxypeptidase Y receptor</fullName>
    </alternativeName>
    <alternativeName>
        <fullName evidence="16 18">Sortilin VPS10</fullName>
    </alternativeName>
</protein>
<evidence type="ECO:0000256" key="2">
    <source>
        <dbReference type="ARBA" id="ARBA00004488"/>
    </source>
</evidence>
<evidence type="ECO:0000256" key="5">
    <source>
        <dbReference type="ARBA" id="ARBA00022448"/>
    </source>
</evidence>
<dbReference type="CDD" id="cd15482">
    <property type="entry name" value="Sialidase_non-viral"/>
    <property type="match status" value="1"/>
</dbReference>
<keyword evidence="14" id="KW-0325">Glycoprotein</keyword>
<dbReference type="GO" id="GO:0006896">
    <property type="term" value="P:Golgi to vacuole transport"/>
    <property type="evidence" value="ECO:0007669"/>
    <property type="project" value="TreeGrafter"/>
</dbReference>
<evidence type="ECO:0000256" key="11">
    <source>
        <dbReference type="ARBA" id="ARBA00023034"/>
    </source>
</evidence>
<evidence type="ECO:0000259" key="22">
    <source>
        <dbReference type="SMART" id="SM00602"/>
    </source>
</evidence>
<dbReference type="InterPro" id="IPR050310">
    <property type="entry name" value="VPS10-sortilin"/>
</dbReference>
<dbReference type="GO" id="GO:0005829">
    <property type="term" value="C:cytosol"/>
    <property type="evidence" value="ECO:0007669"/>
    <property type="project" value="GOC"/>
</dbReference>
<evidence type="ECO:0000256" key="13">
    <source>
        <dbReference type="ARBA" id="ARBA00023170"/>
    </source>
</evidence>
<keyword evidence="10 20" id="KW-1133">Transmembrane helix</keyword>
<keyword evidence="7 21" id="KW-0732">Signal</keyword>
<keyword evidence="5" id="KW-0813">Transport</keyword>
<dbReference type="SUPFAM" id="SSF110296">
    <property type="entry name" value="Oligoxyloglucan reducing end-specific cellobiohydrolase"/>
    <property type="match status" value="1"/>
</dbReference>
<comment type="similarity">
    <text evidence="3">Belongs to the VPS10-related sortilin family.</text>
</comment>
<dbReference type="Pfam" id="PF15902">
    <property type="entry name" value="Sortilin-Vps10"/>
    <property type="match status" value="2"/>
</dbReference>
<dbReference type="Gene3D" id="3.30.60.270">
    <property type="match status" value="2"/>
</dbReference>
<gene>
    <name evidence="23" type="ORF">ASPZODRAFT_19408</name>
</gene>
<evidence type="ECO:0000313" key="23">
    <source>
        <dbReference type="EMBL" id="OJJ43691.1"/>
    </source>
</evidence>
<evidence type="ECO:0000256" key="14">
    <source>
        <dbReference type="ARBA" id="ARBA00023180"/>
    </source>
</evidence>
<keyword evidence="24" id="KW-1185">Reference proteome</keyword>
<evidence type="ECO:0000256" key="1">
    <source>
        <dbReference type="ARBA" id="ARBA00004166"/>
    </source>
</evidence>
<dbReference type="FunFam" id="2.10.70.80:FF:000001">
    <property type="entry name" value="Sortilin-related VPS10 domain-containing receptor 1"/>
    <property type="match status" value="1"/>
</dbReference>
<evidence type="ECO:0000256" key="18">
    <source>
        <dbReference type="ARBA" id="ARBA00031902"/>
    </source>
</evidence>
<dbReference type="GO" id="GO:0006623">
    <property type="term" value="P:protein targeting to vacuole"/>
    <property type="evidence" value="ECO:0007669"/>
    <property type="project" value="TreeGrafter"/>
</dbReference>
<evidence type="ECO:0000256" key="12">
    <source>
        <dbReference type="ARBA" id="ARBA00023136"/>
    </source>
</evidence>
<keyword evidence="12 20" id="KW-0472">Membrane</keyword>
<dbReference type="InterPro" id="IPR006581">
    <property type="entry name" value="VPS10"/>
</dbReference>
<keyword evidence="9" id="KW-0653">Protein transport</keyword>
<dbReference type="SUPFAM" id="SSF50939">
    <property type="entry name" value="Sialidases"/>
    <property type="match status" value="2"/>
</dbReference>
<evidence type="ECO:0000256" key="3">
    <source>
        <dbReference type="ARBA" id="ARBA00008251"/>
    </source>
</evidence>
<reference evidence="24" key="1">
    <citation type="journal article" date="2017" name="Genome Biol.">
        <title>Comparative genomics reveals high biological diversity and specific adaptations in the industrially and medically important fungal genus Aspergillus.</title>
        <authorList>
            <person name="de Vries R.P."/>
            <person name="Riley R."/>
            <person name="Wiebenga A."/>
            <person name="Aguilar-Osorio G."/>
            <person name="Amillis S."/>
            <person name="Uchima C.A."/>
            <person name="Anderluh G."/>
            <person name="Asadollahi M."/>
            <person name="Askin M."/>
            <person name="Barry K."/>
            <person name="Battaglia E."/>
            <person name="Bayram O."/>
            <person name="Benocci T."/>
            <person name="Braus-Stromeyer S.A."/>
            <person name="Caldana C."/>
            <person name="Canovas D."/>
            <person name="Cerqueira G.C."/>
            <person name="Chen F."/>
            <person name="Chen W."/>
            <person name="Choi C."/>
            <person name="Clum A."/>
            <person name="Dos Santos R.A."/>
            <person name="Damasio A.R."/>
            <person name="Diallinas G."/>
            <person name="Emri T."/>
            <person name="Fekete E."/>
            <person name="Flipphi M."/>
            <person name="Freyberg S."/>
            <person name="Gallo A."/>
            <person name="Gournas C."/>
            <person name="Habgood R."/>
            <person name="Hainaut M."/>
            <person name="Harispe M.L."/>
            <person name="Henrissat B."/>
            <person name="Hilden K.S."/>
            <person name="Hope R."/>
            <person name="Hossain A."/>
            <person name="Karabika E."/>
            <person name="Karaffa L."/>
            <person name="Karanyi Z."/>
            <person name="Krasevec N."/>
            <person name="Kuo A."/>
            <person name="Kusch H."/>
            <person name="LaButti K."/>
            <person name="Lagendijk E.L."/>
            <person name="Lapidus A."/>
            <person name="Levasseur A."/>
            <person name="Lindquist E."/>
            <person name="Lipzen A."/>
            <person name="Logrieco A.F."/>
            <person name="MacCabe A."/>
            <person name="Maekelae M.R."/>
            <person name="Malavazi I."/>
            <person name="Melin P."/>
            <person name="Meyer V."/>
            <person name="Mielnichuk N."/>
            <person name="Miskei M."/>
            <person name="Molnar A.P."/>
            <person name="Mule G."/>
            <person name="Ngan C.Y."/>
            <person name="Orejas M."/>
            <person name="Orosz E."/>
            <person name="Ouedraogo J.P."/>
            <person name="Overkamp K.M."/>
            <person name="Park H.-S."/>
            <person name="Perrone G."/>
            <person name="Piumi F."/>
            <person name="Punt P.J."/>
            <person name="Ram A.F."/>
            <person name="Ramon A."/>
            <person name="Rauscher S."/>
            <person name="Record E."/>
            <person name="Riano-Pachon D.M."/>
            <person name="Robert V."/>
            <person name="Roehrig J."/>
            <person name="Ruller R."/>
            <person name="Salamov A."/>
            <person name="Salih N.S."/>
            <person name="Samson R.A."/>
            <person name="Sandor E."/>
            <person name="Sanguinetti M."/>
            <person name="Schuetze T."/>
            <person name="Sepcic K."/>
            <person name="Shelest E."/>
            <person name="Sherlock G."/>
            <person name="Sophianopoulou V."/>
            <person name="Squina F.M."/>
            <person name="Sun H."/>
            <person name="Susca A."/>
            <person name="Todd R.B."/>
            <person name="Tsang A."/>
            <person name="Unkles S.E."/>
            <person name="van de Wiele N."/>
            <person name="van Rossen-Uffink D."/>
            <person name="Oliveira J.V."/>
            <person name="Vesth T.C."/>
            <person name="Visser J."/>
            <person name="Yu J.-H."/>
            <person name="Zhou M."/>
            <person name="Andersen M.R."/>
            <person name="Archer D.B."/>
            <person name="Baker S.E."/>
            <person name="Benoit I."/>
            <person name="Brakhage A.A."/>
            <person name="Braus G.H."/>
            <person name="Fischer R."/>
            <person name="Frisvad J.C."/>
            <person name="Goldman G.H."/>
            <person name="Houbraken J."/>
            <person name="Oakley B."/>
            <person name="Pocsi I."/>
            <person name="Scazzocchio C."/>
            <person name="Seiboth B."/>
            <person name="vanKuyk P.A."/>
            <person name="Wortman J."/>
            <person name="Dyer P.S."/>
            <person name="Grigoriev I.V."/>
        </authorList>
    </citation>
    <scope>NUCLEOTIDE SEQUENCE [LARGE SCALE GENOMIC DNA]</scope>
    <source>
        <strain evidence="24">CBS 506.65</strain>
    </source>
</reference>
<dbReference type="GO" id="GO:0005794">
    <property type="term" value="C:Golgi apparatus"/>
    <property type="evidence" value="ECO:0007669"/>
    <property type="project" value="UniProtKB-SubCell"/>
</dbReference>
<evidence type="ECO:0000256" key="8">
    <source>
        <dbReference type="ARBA" id="ARBA00022737"/>
    </source>
</evidence>
<evidence type="ECO:0000256" key="16">
    <source>
        <dbReference type="ARBA" id="ARBA00031250"/>
    </source>
</evidence>
<dbReference type="GO" id="GO:0016020">
    <property type="term" value="C:membrane"/>
    <property type="evidence" value="ECO:0007669"/>
    <property type="project" value="InterPro"/>
</dbReference>
<dbReference type="SMART" id="SM00602">
    <property type="entry name" value="VPS10"/>
    <property type="match status" value="2"/>
</dbReference>
<evidence type="ECO:0000256" key="9">
    <source>
        <dbReference type="ARBA" id="ARBA00022927"/>
    </source>
</evidence>
<dbReference type="RefSeq" id="XP_022578201.1">
    <property type="nucleotide sequence ID" value="XM_022727398.1"/>
</dbReference>
<evidence type="ECO:0000256" key="21">
    <source>
        <dbReference type="SAM" id="SignalP"/>
    </source>
</evidence>
<dbReference type="InterPro" id="IPR031777">
    <property type="entry name" value="Sortilin_C"/>
</dbReference>
<dbReference type="Gene3D" id="2.130.10.10">
    <property type="entry name" value="YVTN repeat-like/Quinoprotein amine dehydrogenase"/>
    <property type="match status" value="1"/>
</dbReference>
<proteinExistence type="inferred from homology"/>
<evidence type="ECO:0000256" key="19">
    <source>
        <dbReference type="SAM" id="MobiDB-lite"/>
    </source>
</evidence>
<feature type="signal peptide" evidence="21">
    <location>
        <begin position="1"/>
        <end position="23"/>
    </location>
</feature>
<dbReference type="Pfam" id="PF15901">
    <property type="entry name" value="Sortilin_C"/>
    <property type="match status" value="2"/>
</dbReference>
<dbReference type="EMBL" id="KV878351">
    <property type="protein sequence ID" value="OJJ43691.1"/>
    <property type="molecule type" value="Genomic_DNA"/>
</dbReference>
<keyword evidence="6 20" id="KW-0812">Transmembrane</keyword>
<dbReference type="InterPro" id="IPR031778">
    <property type="entry name" value="Sortilin_N"/>
</dbReference>
<dbReference type="STRING" id="1073090.A0A1L9S950"/>
<dbReference type="VEuPathDB" id="FungiDB:ASPZODRAFT_19408"/>
<comment type="subcellular location">
    <subcellularLocation>
        <location evidence="1">Golgi apparatus</location>
        <location evidence="1">trans-Golgi network membrane</location>
        <topology evidence="1">Multi-pass membrane protein</topology>
    </subcellularLocation>
    <subcellularLocation>
        <location evidence="2">Prevacuolar compartment membrane</location>
        <topology evidence="2">Multi-pass membrane protein</topology>
    </subcellularLocation>
</comment>
<evidence type="ECO:0000256" key="4">
    <source>
        <dbReference type="ARBA" id="ARBA00015369"/>
    </source>
</evidence>
<dbReference type="GO" id="GO:0006895">
    <property type="term" value="P:Golgi to endosome transport"/>
    <property type="evidence" value="ECO:0007669"/>
    <property type="project" value="TreeGrafter"/>
</dbReference>
<feature type="domain" description="VPS10" evidence="22">
    <location>
        <begin position="50"/>
        <end position="679"/>
    </location>
</feature>
<evidence type="ECO:0000256" key="7">
    <source>
        <dbReference type="ARBA" id="ARBA00022729"/>
    </source>
</evidence>
<feature type="compositionally biased region" description="Basic and acidic residues" evidence="19">
    <location>
        <begin position="662"/>
        <end position="675"/>
    </location>
</feature>
<organism evidence="23 24">
    <name type="scientific">Penicilliopsis zonata CBS 506.65</name>
    <dbReference type="NCBI Taxonomy" id="1073090"/>
    <lineage>
        <taxon>Eukaryota</taxon>
        <taxon>Fungi</taxon>
        <taxon>Dikarya</taxon>
        <taxon>Ascomycota</taxon>
        <taxon>Pezizomycotina</taxon>
        <taxon>Eurotiomycetes</taxon>
        <taxon>Eurotiomycetidae</taxon>
        <taxon>Eurotiales</taxon>
        <taxon>Aspergillaceae</taxon>
        <taxon>Penicilliopsis</taxon>
    </lineage>
</organism>
<dbReference type="FunFam" id="3.30.60.270:FF:000005">
    <property type="entry name" value="Sortilin"/>
    <property type="match status" value="2"/>
</dbReference>
<feature type="transmembrane region" description="Helical" evidence="20">
    <location>
        <begin position="1371"/>
        <end position="1392"/>
    </location>
</feature>
<dbReference type="PANTHER" id="PTHR12106:SF27">
    <property type="entry name" value="SORTILIN-RELATED RECEPTOR"/>
    <property type="match status" value="1"/>
</dbReference>
<evidence type="ECO:0000256" key="10">
    <source>
        <dbReference type="ARBA" id="ARBA00022989"/>
    </source>
</evidence>
<dbReference type="Gene3D" id="2.120.10.10">
    <property type="match status" value="1"/>
</dbReference>
<dbReference type="InterPro" id="IPR015943">
    <property type="entry name" value="WD40/YVTN_repeat-like_dom_sf"/>
</dbReference>
<feature type="domain" description="VPS10" evidence="22">
    <location>
        <begin position="720"/>
        <end position="1360"/>
    </location>
</feature>
<keyword evidence="13" id="KW-0675">Receptor</keyword>
<feature type="transmembrane region" description="Helical" evidence="20">
    <location>
        <begin position="1422"/>
        <end position="1448"/>
    </location>
</feature>
<feature type="region of interest" description="Disordered" evidence="19">
    <location>
        <begin position="662"/>
        <end position="694"/>
    </location>
</feature>